<feature type="region of interest" description="Disordered" evidence="10">
    <location>
        <begin position="171"/>
        <end position="255"/>
    </location>
</feature>
<feature type="transmembrane region" description="Helical" evidence="11">
    <location>
        <begin position="654"/>
        <end position="674"/>
    </location>
</feature>
<dbReference type="Pfam" id="PF00924">
    <property type="entry name" value="MS_channel_2nd"/>
    <property type="match status" value="1"/>
</dbReference>
<keyword evidence="6" id="KW-0406">Ion transport</keyword>
<evidence type="ECO:0000256" key="8">
    <source>
        <dbReference type="ARBA" id="ARBA00023303"/>
    </source>
</evidence>
<dbReference type="PANTHER" id="PTHR31618">
    <property type="entry name" value="MECHANOSENSITIVE ION CHANNEL PROTEIN 5"/>
    <property type="match status" value="1"/>
</dbReference>
<evidence type="ECO:0000256" key="1">
    <source>
        <dbReference type="ARBA" id="ARBA00004141"/>
    </source>
</evidence>
<dbReference type="GO" id="GO:0006820">
    <property type="term" value="P:monoatomic anion transport"/>
    <property type="evidence" value="ECO:0007669"/>
    <property type="project" value="TreeGrafter"/>
</dbReference>
<evidence type="ECO:0000256" key="10">
    <source>
        <dbReference type="SAM" id="MobiDB-lite"/>
    </source>
</evidence>
<dbReference type="InterPro" id="IPR010920">
    <property type="entry name" value="LSM_dom_sf"/>
</dbReference>
<dbReference type="OMA" id="CMRERIV"/>
<evidence type="ECO:0000256" key="11">
    <source>
        <dbReference type="SAM" id="Phobius"/>
    </source>
</evidence>
<feature type="domain" description="Mechanosensitive ion channel MscS" evidence="12">
    <location>
        <begin position="701"/>
        <end position="761"/>
    </location>
</feature>
<keyword evidence="3" id="KW-0813">Transport</keyword>
<evidence type="ECO:0000256" key="3">
    <source>
        <dbReference type="ARBA" id="ARBA00022448"/>
    </source>
</evidence>
<reference evidence="13" key="1">
    <citation type="submission" date="2021-01" db="UniProtKB">
        <authorList>
            <consortium name="EnsemblPlants"/>
        </authorList>
    </citation>
    <scope>IDENTIFICATION</scope>
</reference>
<evidence type="ECO:0000256" key="4">
    <source>
        <dbReference type="ARBA" id="ARBA00022692"/>
    </source>
</evidence>
<dbReference type="GO" id="GO:0050982">
    <property type="term" value="P:detection of mechanical stimulus"/>
    <property type="evidence" value="ECO:0007669"/>
    <property type="project" value="UniProtKB-ARBA"/>
</dbReference>
<name>A0A7N0U612_KALFE</name>
<dbReference type="Gene3D" id="2.30.30.60">
    <property type="match status" value="1"/>
</dbReference>
<dbReference type="EnsemblPlants" id="Kaladp0055s0173.1.v1.1">
    <property type="protein sequence ID" value="Kaladp0055s0173.1.v1.1"/>
    <property type="gene ID" value="Kaladp0055s0173.v1.1"/>
</dbReference>
<keyword evidence="5 11" id="KW-1133">Transmembrane helix</keyword>
<dbReference type="Proteomes" id="UP000594263">
    <property type="component" value="Unplaced"/>
</dbReference>
<organism evidence="13 14">
    <name type="scientific">Kalanchoe fedtschenkoi</name>
    <name type="common">Lavender scallops</name>
    <name type="synonym">South American air plant</name>
    <dbReference type="NCBI Taxonomy" id="63787"/>
    <lineage>
        <taxon>Eukaryota</taxon>
        <taxon>Viridiplantae</taxon>
        <taxon>Streptophyta</taxon>
        <taxon>Embryophyta</taxon>
        <taxon>Tracheophyta</taxon>
        <taxon>Spermatophyta</taxon>
        <taxon>Magnoliopsida</taxon>
        <taxon>eudicotyledons</taxon>
        <taxon>Gunneridae</taxon>
        <taxon>Pentapetalae</taxon>
        <taxon>Saxifragales</taxon>
        <taxon>Crassulaceae</taxon>
        <taxon>Kalanchoe</taxon>
    </lineage>
</organism>
<proteinExistence type="inferred from homology"/>
<comment type="similarity">
    <text evidence="2 9">Belongs to the MscS (TC 1.A.23) family.</text>
</comment>
<dbReference type="GO" id="GO:0005886">
    <property type="term" value="C:plasma membrane"/>
    <property type="evidence" value="ECO:0007669"/>
    <property type="project" value="UniProtKB-UniRule"/>
</dbReference>
<dbReference type="PANTHER" id="PTHR31618:SF1">
    <property type="entry name" value="EF-HAND DOMAIN-CONTAINING PROTEIN"/>
    <property type="match status" value="1"/>
</dbReference>
<keyword evidence="7 9" id="KW-0472">Membrane</keyword>
<feature type="transmembrane region" description="Helical" evidence="11">
    <location>
        <begin position="384"/>
        <end position="404"/>
    </location>
</feature>
<protein>
    <recommendedName>
        <fullName evidence="9">Mechanosensitive ion channel protein</fullName>
    </recommendedName>
</protein>
<evidence type="ECO:0000313" key="14">
    <source>
        <dbReference type="Proteomes" id="UP000594263"/>
    </source>
</evidence>
<dbReference type="InterPro" id="IPR023408">
    <property type="entry name" value="MscS_beta-dom_sf"/>
</dbReference>
<evidence type="ECO:0000256" key="9">
    <source>
        <dbReference type="PIRNR" id="PIRNR017209"/>
    </source>
</evidence>
<feature type="compositionally biased region" description="Basic and acidic residues" evidence="10">
    <location>
        <begin position="175"/>
        <end position="185"/>
    </location>
</feature>
<comment type="subcellular location">
    <subcellularLocation>
        <location evidence="1">Membrane</location>
        <topology evidence="1">Multi-pass membrane protein</topology>
    </subcellularLocation>
</comment>
<feature type="transmembrane region" description="Helical" evidence="11">
    <location>
        <begin position="354"/>
        <end position="372"/>
    </location>
</feature>
<evidence type="ECO:0000256" key="7">
    <source>
        <dbReference type="ARBA" id="ARBA00023136"/>
    </source>
</evidence>
<dbReference type="PIRSF" id="PIRSF017209">
    <property type="entry name" value="Memb_At2g17000_prd"/>
    <property type="match status" value="1"/>
</dbReference>
<keyword evidence="4 11" id="KW-0812">Transmembrane</keyword>
<sequence length="888" mass="101064">MDFSIRKSLKSPQLSLTRRDNYADMNEKLPILLAHAEEQAMRSGSTSERKEVIVSIDGRNSGRDGEGEKIWRESSYEFWKDDEGRVSAALNGGGFRFPDPPPGSESEEVEDPPSKLIGQFLHRQQASGDISLDMDLEMEELRPGMSGLPPVAENPSAGAAVDSKEMKVTFSPPKVVEERRGRNSDMDASEVVRCTSNDAHQRKSTLLRAKTKSRLLDPVEPEQNDRKSGRLPGKSGQLRSGLLSGRTEEEEDDPFLDADLPDDYKKFKIDSVTMAEWISLILIIAALVCSLTIDVLKTKTIWDMKLWKWEVMVFVLICGRLVSGWVMRVVVFLIERNFLLRKRVLYFVYGLRKAVQNCLWLGLVLLTWHFLFDKKVQSEMESKPLQYVTKVLVCLLIGTLIWLVKTLMVKVLASKFHLSTYFDRIQESLFNQFVIETLSGPPLIEMKQAEEEEVRLAEDMRTLQNAGANIPPELKANAFKSGQIGKSGGMERTPRAKSHILSGATPRKQDDGIPIDHLHRLNHKNISAWNMKRLINIVRHGSLTTLDEQLLDATNEDEKQMKIKSEVEARAAAKKIFHNVAKPRSKFIYLEDLMRFMQRDEAEKTLNLFEGASEAGKISKACLRNWVVNAFRDRRALALTLCDTKTAVSRLHQVVNVIIGIIIGIIWLIILGIATSKLILVVSSQLVVAAFIFGNTLKTIFEAIVFLFVIHPFDVGDRCEIDGVQMIVEEMNILSTVFLRFDNQKIIYLNSLLANKAIHNFYRSPDMGDAVDFCVHIATPAEKIAQIKQRITSYIESKKEHWHPSPMIVLRDVDGLQRLKFSVWLTHRMNHQDMGERWARRAQLVEEMVRIFKDVDVQYRLYPMEINVRSMPAPNSTRQPPDWAPSIN</sequence>
<feature type="compositionally biased region" description="Basic residues" evidence="10">
    <location>
        <begin position="202"/>
        <end position="213"/>
    </location>
</feature>
<evidence type="ECO:0000259" key="12">
    <source>
        <dbReference type="Pfam" id="PF00924"/>
    </source>
</evidence>
<evidence type="ECO:0000256" key="5">
    <source>
        <dbReference type="ARBA" id="ARBA00022989"/>
    </source>
</evidence>
<evidence type="ECO:0000313" key="13">
    <source>
        <dbReference type="EnsemblPlants" id="Kaladp0055s0173.1.v1.1"/>
    </source>
</evidence>
<dbReference type="AlphaFoldDB" id="A0A7N0U612"/>
<evidence type="ECO:0000256" key="2">
    <source>
        <dbReference type="ARBA" id="ARBA00008017"/>
    </source>
</evidence>
<dbReference type="SUPFAM" id="SSF50182">
    <property type="entry name" value="Sm-like ribonucleoproteins"/>
    <property type="match status" value="1"/>
</dbReference>
<dbReference type="InterPro" id="IPR016688">
    <property type="entry name" value="MscS-like_plants/fungi"/>
</dbReference>
<evidence type="ECO:0000256" key="6">
    <source>
        <dbReference type="ARBA" id="ARBA00023065"/>
    </source>
</evidence>
<keyword evidence="14" id="KW-1185">Reference proteome</keyword>
<dbReference type="InterPro" id="IPR006685">
    <property type="entry name" value="MscS_channel_2nd"/>
</dbReference>
<dbReference type="FunFam" id="2.30.30.60:FF:000003">
    <property type="entry name" value="Predicted mechanosensitive ion channel"/>
    <property type="match status" value="1"/>
</dbReference>
<accession>A0A7N0U612</accession>
<feature type="transmembrane region" description="Helical" evidence="11">
    <location>
        <begin position="274"/>
        <end position="293"/>
    </location>
</feature>
<feature type="transmembrane region" description="Helical" evidence="11">
    <location>
        <begin position="313"/>
        <end position="334"/>
    </location>
</feature>
<feature type="region of interest" description="Disordered" evidence="10">
    <location>
        <begin position="91"/>
        <end position="112"/>
    </location>
</feature>
<keyword evidence="8" id="KW-0407">Ion channel</keyword>
<dbReference type="Gramene" id="Kaladp0055s0173.1.v1.1">
    <property type="protein sequence ID" value="Kaladp0055s0173.1.v1.1"/>
    <property type="gene ID" value="Kaladp0055s0173.v1.1"/>
</dbReference>
<dbReference type="GO" id="GO:0008381">
    <property type="term" value="F:mechanosensitive monoatomic ion channel activity"/>
    <property type="evidence" value="ECO:0007669"/>
    <property type="project" value="TreeGrafter"/>
</dbReference>
<feature type="transmembrane region" description="Helical" evidence="11">
    <location>
        <begin position="686"/>
        <end position="710"/>
    </location>
</feature>